<evidence type="ECO:0000313" key="1">
    <source>
        <dbReference type="EMBL" id="MEN7547399.1"/>
    </source>
</evidence>
<reference evidence="1 2" key="1">
    <citation type="submission" date="2024-04" db="EMBL/GenBank/DDBJ databases">
        <title>Novel genus in family Flammeovirgaceae.</title>
        <authorList>
            <person name="Nguyen T.H."/>
            <person name="Vuong T.Q."/>
            <person name="Le H."/>
            <person name="Kim S.-G."/>
        </authorList>
    </citation>
    <scope>NUCLEOTIDE SEQUENCE [LARGE SCALE GENOMIC DNA]</scope>
    <source>
        <strain evidence="1 2">JCM 23209</strain>
    </source>
</reference>
<evidence type="ECO:0000313" key="2">
    <source>
        <dbReference type="Proteomes" id="UP001403385"/>
    </source>
</evidence>
<proteinExistence type="predicted"/>
<gene>
    <name evidence="1" type="ORF">AAG747_05750</name>
</gene>
<dbReference type="AlphaFoldDB" id="A0AAW9S4V2"/>
<accession>A0AAW9S4V2</accession>
<dbReference type="Proteomes" id="UP001403385">
    <property type="component" value="Unassembled WGS sequence"/>
</dbReference>
<organism evidence="1 2">
    <name type="scientific">Rapidithrix thailandica</name>
    <dbReference type="NCBI Taxonomy" id="413964"/>
    <lineage>
        <taxon>Bacteria</taxon>
        <taxon>Pseudomonadati</taxon>
        <taxon>Bacteroidota</taxon>
        <taxon>Cytophagia</taxon>
        <taxon>Cytophagales</taxon>
        <taxon>Flammeovirgaceae</taxon>
        <taxon>Rapidithrix</taxon>
    </lineage>
</organism>
<comment type="caution">
    <text evidence="1">The sequence shown here is derived from an EMBL/GenBank/DDBJ whole genome shotgun (WGS) entry which is preliminary data.</text>
</comment>
<name>A0AAW9S4V2_9BACT</name>
<sequence>MINITFELNLIDEDISDFELGNISFNVNGDQISSKGNNPDQSFMIFISLVDLLDGIQDYMKNQKRQKKYVFKASDSSFDVLFEIKKSDIYIKYQKQTLKEKLNIFLYELYNSSNAFYKEHLALITDKSGVFQDLEKSLSRFKKLIK</sequence>
<dbReference type="EMBL" id="JBDKWZ010000002">
    <property type="protein sequence ID" value="MEN7547399.1"/>
    <property type="molecule type" value="Genomic_DNA"/>
</dbReference>
<keyword evidence="2" id="KW-1185">Reference proteome</keyword>
<protein>
    <submittedName>
        <fullName evidence="1">Uncharacterized protein</fullName>
    </submittedName>
</protein>
<dbReference type="RefSeq" id="WP_346820182.1">
    <property type="nucleotide sequence ID" value="NZ_JBDKWZ010000002.1"/>
</dbReference>